<evidence type="ECO:0000313" key="1">
    <source>
        <dbReference type="EMBL" id="EDS02398.1"/>
    </source>
</evidence>
<dbReference type="AlphaFoldDB" id="B0MXR2"/>
<dbReference type="HOGENOM" id="CLU_2893911_0_0_10"/>
<proteinExistence type="predicted"/>
<accession>B0MXR2</accession>
<sequence>MQYSFNIRYFEVLLLRIFRIFAGRGAILWTGMSEVVRRRIFRVYSDVSDFILKGNGNRKKIC</sequence>
<protein>
    <submittedName>
        <fullName evidence="1">Uncharacterized protein</fullName>
    </submittedName>
</protein>
<comment type="caution">
    <text evidence="1">The sequence shown here is derived from an EMBL/GenBank/DDBJ whole genome shotgun (WGS) entry which is preliminary data.</text>
</comment>
<reference evidence="1" key="1">
    <citation type="submission" date="2007-10" db="EMBL/GenBank/DDBJ databases">
        <authorList>
            <person name="Fulton L."/>
            <person name="Clifton S."/>
            <person name="Fulton B."/>
            <person name="Xu J."/>
            <person name="Minx P."/>
            <person name="Pepin K.H."/>
            <person name="Johnson M."/>
            <person name="Thiruvilangam P."/>
            <person name="Bhonagiri V."/>
            <person name="Nash W.E."/>
            <person name="Mardis E.R."/>
            <person name="Wilson R.K."/>
        </authorList>
    </citation>
    <scope>NUCLEOTIDE SEQUENCE [LARGE SCALE GENOMIC DNA]</scope>
    <source>
        <strain evidence="1">DSM 17216</strain>
    </source>
</reference>
<organism evidence="1 2">
    <name type="scientific">Alistipes putredinis DSM 17216</name>
    <dbReference type="NCBI Taxonomy" id="445970"/>
    <lineage>
        <taxon>Bacteria</taxon>
        <taxon>Pseudomonadati</taxon>
        <taxon>Bacteroidota</taxon>
        <taxon>Bacteroidia</taxon>
        <taxon>Bacteroidales</taxon>
        <taxon>Rikenellaceae</taxon>
        <taxon>Alistipes</taxon>
    </lineage>
</organism>
<dbReference type="Proteomes" id="UP000005819">
    <property type="component" value="Unassembled WGS sequence"/>
</dbReference>
<evidence type="ECO:0000313" key="2">
    <source>
        <dbReference type="Proteomes" id="UP000005819"/>
    </source>
</evidence>
<gene>
    <name evidence="1" type="ORF">ALIPUT_01923</name>
</gene>
<dbReference type="EMBL" id="ABFK02000020">
    <property type="protein sequence ID" value="EDS02398.1"/>
    <property type="molecule type" value="Genomic_DNA"/>
</dbReference>
<reference evidence="1" key="2">
    <citation type="submission" date="2013-09" db="EMBL/GenBank/DDBJ databases">
        <title>Draft genome sequence of Alistipes putredinis (DSM 17216).</title>
        <authorList>
            <person name="Sudarsanam P."/>
            <person name="Ley R."/>
            <person name="Guruge J."/>
            <person name="Turnbaugh P.J."/>
            <person name="Mahowald M."/>
            <person name="Liep D."/>
            <person name="Gordon J."/>
        </authorList>
    </citation>
    <scope>NUCLEOTIDE SEQUENCE</scope>
    <source>
        <strain evidence="1">DSM 17216</strain>
    </source>
</reference>
<keyword evidence="2" id="KW-1185">Reference proteome</keyword>
<name>B0MXR2_9BACT</name>